<evidence type="ECO:0000313" key="2">
    <source>
        <dbReference type="EMBL" id="MPC20204.1"/>
    </source>
</evidence>
<evidence type="ECO:0008006" key="4">
    <source>
        <dbReference type="Google" id="ProtNLM"/>
    </source>
</evidence>
<feature type="signal peptide" evidence="1">
    <location>
        <begin position="1"/>
        <end position="20"/>
    </location>
</feature>
<keyword evidence="3" id="KW-1185">Reference proteome</keyword>
<dbReference type="EMBL" id="VSRR010000846">
    <property type="protein sequence ID" value="MPC20204.1"/>
    <property type="molecule type" value="Genomic_DNA"/>
</dbReference>
<evidence type="ECO:0000313" key="3">
    <source>
        <dbReference type="Proteomes" id="UP000324222"/>
    </source>
</evidence>
<sequence length="63" mass="7252">MAKSFVFCLVTLFQIDYMQFDGLPVMKTPARGGWRDKTCSLYRTTNKTTLLNHLHCSHKALQS</sequence>
<feature type="chain" id="PRO_5022989684" description="Secreted protein" evidence="1">
    <location>
        <begin position="21"/>
        <end position="63"/>
    </location>
</feature>
<reference evidence="2 3" key="1">
    <citation type="submission" date="2019-05" db="EMBL/GenBank/DDBJ databases">
        <title>Another draft genome of Portunus trituberculatus and its Hox gene families provides insights of decapod evolution.</title>
        <authorList>
            <person name="Jeong J.-H."/>
            <person name="Song I."/>
            <person name="Kim S."/>
            <person name="Choi T."/>
            <person name="Kim D."/>
            <person name="Ryu S."/>
            <person name="Kim W."/>
        </authorList>
    </citation>
    <scope>NUCLEOTIDE SEQUENCE [LARGE SCALE GENOMIC DNA]</scope>
    <source>
        <tissue evidence="2">Muscle</tissue>
    </source>
</reference>
<organism evidence="2 3">
    <name type="scientific">Portunus trituberculatus</name>
    <name type="common">Swimming crab</name>
    <name type="synonym">Neptunus trituberculatus</name>
    <dbReference type="NCBI Taxonomy" id="210409"/>
    <lineage>
        <taxon>Eukaryota</taxon>
        <taxon>Metazoa</taxon>
        <taxon>Ecdysozoa</taxon>
        <taxon>Arthropoda</taxon>
        <taxon>Crustacea</taxon>
        <taxon>Multicrustacea</taxon>
        <taxon>Malacostraca</taxon>
        <taxon>Eumalacostraca</taxon>
        <taxon>Eucarida</taxon>
        <taxon>Decapoda</taxon>
        <taxon>Pleocyemata</taxon>
        <taxon>Brachyura</taxon>
        <taxon>Eubrachyura</taxon>
        <taxon>Portunoidea</taxon>
        <taxon>Portunidae</taxon>
        <taxon>Portuninae</taxon>
        <taxon>Portunus</taxon>
    </lineage>
</organism>
<keyword evidence="1" id="KW-0732">Signal</keyword>
<comment type="caution">
    <text evidence="2">The sequence shown here is derived from an EMBL/GenBank/DDBJ whole genome shotgun (WGS) entry which is preliminary data.</text>
</comment>
<accession>A0A5B7DG78</accession>
<protein>
    <recommendedName>
        <fullName evidence="4">Secreted protein</fullName>
    </recommendedName>
</protein>
<dbReference type="Proteomes" id="UP000324222">
    <property type="component" value="Unassembled WGS sequence"/>
</dbReference>
<gene>
    <name evidence="2" type="ORF">E2C01_013139</name>
</gene>
<evidence type="ECO:0000256" key="1">
    <source>
        <dbReference type="SAM" id="SignalP"/>
    </source>
</evidence>
<proteinExistence type="predicted"/>
<name>A0A5B7DG78_PORTR</name>
<dbReference type="AlphaFoldDB" id="A0A5B7DG78"/>